<evidence type="ECO:0000256" key="3">
    <source>
        <dbReference type="PROSITE-ProRule" id="PRU00221"/>
    </source>
</evidence>
<dbReference type="STRING" id="885580.ENSFDAP00000021464"/>
<sequence length="691" mass="77542">MDNPGVYRYSRKRTEVISDALRGRGYNDLNQYPVFPWVITNYESEELDLTLPSNFRDLSKPVGALNPKRAAFFTERFESWEDEQVPKFHYGTHYSTASFVLAWLLRIEPFTTYFLNLQGGKFDHADRTFSSVSRAWRNSQRDTSDIKELIPEFYYLPEMFVNFNNYNLGVMDDGTVVSDVELPPWAKTSEEFVRINRLALESEFVSCQLHQWIDLIFGYKQQGPEAVRALNVFYYLTYEGAVSLNSITDPVLREAVEAQIRSFGQTPSQLLIEPHPPRGSAMQAPPIALRVLAHLGCSLAVPVSLLVATPVRVFAFSPGASEKSPLMFTDQAQQDVIMVLKFPSNSPVTHVAANTQPGLATPAVITVTANRLFAVNKWHNLPAHQGAVQDQPYQLPVEIDPLIASNTGMHRRQITDLLDQSIRVHSQCFVITSDNRYILVCGFWDKSFRVYSTDTGKLIQVVFGHWDVVTCLTRSESYIGGNCYVLSGSRDATLLLWYWNGKSSGIGDNPGSETTTPRAILTGHDYEITCAAICAELGLVLSGSQEGPCLIHSMNGDLLRTLEGPENCLKPKLIQASREGHCVIFYENGHFCTFSVNGKLQASVDTDDNIRALQLSRDGQYLLTGGDSGVVRVWQVSDLKQLFAYPGCDAGIRAMALSYDQRCIISGMASGSIVLFYNDFNRWHHEYQTRY</sequence>
<dbReference type="Proteomes" id="UP000028990">
    <property type="component" value="Unassembled WGS sequence"/>
</dbReference>
<dbReference type="InterPro" id="IPR001680">
    <property type="entry name" value="WD40_rpt"/>
</dbReference>
<protein>
    <submittedName>
        <fullName evidence="5">Lipopolysaccharide-responsive and beige-like anchor protein</fullName>
    </submittedName>
</protein>
<dbReference type="EMBL" id="KN122570">
    <property type="protein sequence ID" value="KFO29652.1"/>
    <property type="molecule type" value="Genomic_DNA"/>
</dbReference>
<dbReference type="GO" id="GO:0019901">
    <property type="term" value="F:protein kinase binding"/>
    <property type="evidence" value="ECO:0007669"/>
    <property type="project" value="TreeGrafter"/>
</dbReference>
<dbReference type="PANTHER" id="PTHR13743">
    <property type="entry name" value="BEIGE/BEACH-RELATED"/>
    <property type="match status" value="1"/>
</dbReference>
<dbReference type="FunFam" id="2.130.10.10:FF:000886">
    <property type="entry name" value="lipopolysaccharide-responsive and beige-like anchor protein isoform X1"/>
    <property type="match status" value="1"/>
</dbReference>
<dbReference type="Pfam" id="PF20426">
    <property type="entry name" value="NBCH_WD40"/>
    <property type="match status" value="1"/>
</dbReference>
<dbReference type="PANTHER" id="PTHR13743:SF64">
    <property type="entry name" value="LIPOPOLYSACCHARIDE-RESPONSIVE AND BEIGE-LIKE ANCHOR PROTEIN"/>
    <property type="match status" value="1"/>
</dbReference>
<dbReference type="Gene3D" id="1.10.1540.10">
    <property type="entry name" value="BEACH domain"/>
    <property type="match status" value="1"/>
</dbReference>
<proteinExistence type="predicted"/>
<feature type="domain" description="BEACH" evidence="4">
    <location>
        <begin position="1"/>
        <end position="278"/>
    </location>
</feature>
<dbReference type="PROSITE" id="PS50197">
    <property type="entry name" value="BEACH"/>
    <property type="match status" value="1"/>
</dbReference>
<organism evidence="5 6">
    <name type="scientific">Fukomys damarensis</name>
    <name type="common">Damaraland mole rat</name>
    <name type="synonym">Cryptomys damarensis</name>
    <dbReference type="NCBI Taxonomy" id="885580"/>
    <lineage>
        <taxon>Eukaryota</taxon>
        <taxon>Metazoa</taxon>
        <taxon>Chordata</taxon>
        <taxon>Craniata</taxon>
        <taxon>Vertebrata</taxon>
        <taxon>Euteleostomi</taxon>
        <taxon>Mammalia</taxon>
        <taxon>Eutheria</taxon>
        <taxon>Euarchontoglires</taxon>
        <taxon>Glires</taxon>
        <taxon>Rodentia</taxon>
        <taxon>Hystricomorpha</taxon>
        <taxon>Bathyergidae</taxon>
        <taxon>Fukomys</taxon>
    </lineage>
</organism>
<dbReference type="GO" id="GO:0016020">
    <property type="term" value="C:membrane"/>
    <property type="evidence" value="ECO:0007669"/>
    <property type="project" value="TreeGrafter"/>
</dbReference>
<dbReference type="FunFam" id="1.10.1540.10:FF:000001">
    <property type="entry name" value="neurobeachin isoform X1"/>
    <property type="match status" value="1"/>
</dbReference>
<evidence type="ECO:0000256" key="1">
    <source>
        <dbReference type="ARBA" id="ARBA00022574"/>
    </source>
</evidence>
<dbReference type="PROSITE" id="PS50082">
    <property type="entry name" value="WD_REPEATS_2"/>
    <property type="match status" value="1"/>
</dbReference>
<name>A0A091DF08_FUKDA</name>
<dbReference type="GO" id="GO:0008104">
    <property type="term" value="P:intracellular protein localization"/>
    <property type="evidence" value="ECO:0007669"/>
    <property type="project" value="TreeGrafter"/>
</dbReference>
<evidence type="ECO:0000313" key="6">
    <source>
        <dbReference type="Proteomes" id="UP000028990"/>
    </source>
</evidence>
<dbReference type="AlphaFoldDB" id="A0A091DF08"/>
<gene>
    <name evidence="5" type="ORF">H920_08936</name>
</gene>
<accession>A0A091DF08</accession>
<dbReference type="InterPro" id="IPR036372">
    <property type="entry name" value="BEACH_dom_sf"/>
</dbReference>
<reference evidence="5 6" key="1">
    <citation type="submission" date="2013-11" db="EMBL/GenBank/DDBJ databases">
        <title>The Damaraland mole rat (Fukomys damarensis) genome and evolution of African mole rats.</title>
        <authorList>
            <person name="Gladyshev V.N."/>
            <person name="Fang X."/>
        </authorList>
    </citation>
    <scope>NUCLEOTIDE SEQUENCE [LARGE SCALE GENOMIC DNA]</scope>
    <source>
        <tissue evidence="5">Liver</tissue>
    </source>
</reference>
<dbReference type="InterPro" id="IPR000409">
    <property type="entry name" value="BEACH_dom"/>
</dbReference>
<keyword evidence="2" id="KW-0677">Repeat</keyword>
<dbReference type="InterPro" id="IPR036322">
    <property type="entry name" value="WD40_repeat_dom_sf"/>
</dbReference>
<dbReference type="InterPro" id="IPR050865">
    <property type="entry name" value="BEACH_Domain"/>
</dbReference>
<dbReference type="InterPro" id="IPR046851">
    <property type="entry name" value="NBCH_WD40"/>
</dbReference>
<evidence type="ECO:0000256" key="2">
    <source>
        <dbReference type="ARBA" id="ARBA00022737"/>
    </source>
</evidence>
<dbReference type="Pfam" id="PF02138">
    <property type="entry name" value="Beach"/>
    <property type="match status" value="1"/>
</dbReference>
<dbReference type="eggNOG" id="KOG1787">
    <property type="taxonomic scope" value="Eukaryota"/>
</dbReference>
<keyword evidence="1 3" id="KW-0853">WD repeat</keyword>
<evidence type="ECO:0000313" key="5">
    <source>
        <dbReference type="EMBL" id="KFO29652.1"/>
    </source>
</evidence>
<evidence type="ECO:0000259" key="4">
    <source>
        <dbReference type="PROSITE" id="PS50197"/>
    </source>
</evidence>
<dbReference type="GO" id="GO:0005829">
    <property type="term" value="C:cytosol"/>
    <property type="evidence" value="ECO:0007669"/>
    <property type="project" value="TreeGrafter"/>
</dbReference>
<dbReference type="SMART" id="SM00320">
    <property type="entry name" value="WD40"/>
    <property type="match status" value="5"/>
</dbReference>
<dbReference type="CDD" id="cd06071">
    <property type="entry name" value="Beach"/>
    <property type="match status" value="1"/>
</dbReference>
<dbReference type="SMART" id="SM01026">
    <property type="entry name" value="Beach"/>
    <property type="match status" value="1"/>
</dbReference>
<dbReference type="SUPFAM" id="SSF81837">
    <property type="entry name" value="BEACH domain"/>
    <property type="match status" value="1"/>
</dbReference>
<dbReference type="Gene3D" id="2.130.10.10">
    <property type="entry name" value="YVTN repeat-like/Quinoprotein amine dehydrogenase"/>
    <property type="match status" value="2"/>
</dbReference>
<feature type="repeat" description="WD" evidence="3">
    <location>
        <begin position="603"/>
        <end position="644"/>
    </location>
</feature>
<keyword evidence="6" id="KW-1185">Reference proteome</keyword>
<dbReference type="InterPro" id="IPR015943">
    <property type="entry name" value="WD40/YVTN_repeat-like_dom_sf"/>
</dbReference>
<dbReference type="SUPFAM" id="SSF50978">
    <property type="entry name" value="WD40 repeat-like"/>
    <property type="match status" value="1"/>
</dbReference>